<organism evidence="3 4">
    <name type="scientific">Parathalassolituus penaei</name>
    <dbReference type="NCBI Taxonomy" id="2997323"/>
    <lineage>
        <taxon>Bacteria</taxon>
        <taxon>Pseudomonadati</taxon>
        <taxon>Pseudomonadota</taxon>
        <taxon>Gammaproteobacteria</taxon>
        <taxon>Oceanospirillales</taxon>
        <taxon>Oceanospirillaceae</taxon>
        <taxon>Parathalassolituus</taxon>
    </lineage>
</organism>
<evidence type="ECO:0000313" key="3">
    <source>
        <dbReference type="EMBL" id="MCY0967217.1"/>
    </source>
</evidence>
<dbReference type="GO" id="GO:0000166">
    <property type="term" value="F:nucleotide binding"/>
    <property type="evidence" value="ECO:0007669"/>
    <property type="project" value="InterPro"/>
</dbReference>
<evidence type="ECO:0000259" key="2">
    <source>
        <dbReference type="Pfam" id="PF22725"/>
    </source>
</evidence>
<dbReference type="Proteomes" id="UP001150830">
    <property type="component" value="Unassembled WGS sequence"/>
</dbReference>
<comment type="caution">
    <text evidence="3">The sequence shown here is derived from an EMBL/GenBank/DDBJ whole genome shotgun (WGS) entry which is preliminary data.</text>
</comment>
<evidence type="ECO:0000313" key="4">
    <source>
        <dbReference type="Proteomes" id="UP001150830"/>
    </source>
</evidence>
<dbReference type="Pfam" id="PF01408">
    <property type="entry name" value="GFO_IDH_MocA"/>
    <property type="match status" value="1"/>
</dbReference>
<protein>
    <submittedName>
        <fullName evidence="3">Gfo/Idh/MocA family oxidoreductase</fullName>
    </submittedName>
</protein>
<dbReference type="Gene3D" id="3.30.360.10">
    <property type="entry name" value="Dihydrodipicolinate Reductase, domain 2"/>
    <property type="match status" value="1"/>
</dbReference>
<dbReference type="Pfam" id="PF22725">
    <property type="entry name" value="GFO_IDH_MocA_C3"/>
    <property type="match status" value="1"/>
</dbReference>
<dbReference type="Gene3D" id="3.40.50.720">
    <property type="entry name" value="NAD(P)-binding Rossmann-like Domain"/>
    <property type="match status" value="1"/>
</dbReference>
<feature type="domain" description="Gfo/Idh/MocA-like oxidoreductase N-terminal" evidence="1">
    <location>
        <begin position="6"/>
        <end position="111"/>
    </location>
</feature>
<dbReference type="InterPro" id="IPR036291">
    <property type="entry name" value="NAD(P)-bd_dom_sf"/>
</dbReference>
<dbReference type="PANTHER" id="PTHR43377">
    <property type="entry name" value="BILIVERDIN REDUCTASE A"/>
    <property type="match status" value="1"/>
</dbReference>
<dbReference type="PANTHER" id="PTHR43377:SF8">
    <property type="entry name" value="BLR3664 PROTEIN"/>
    <property type="match status" value="1"/>
</dbReference>
<sequence length="354" mass="38854">MNPVAIALVGTGAMAAACLERIRRCPDTELVARVGAEPELASPEVSLYANLEECLADPAVEAVVLAVSGEQQLAMALLCVAAGKALLLEKPGYLDLQDAAILEHALQVRAVPCLPGYYRLHSPVYQVARKTLGNGLLGRVASVQGQWRFFAPSDFHRAAEWRTARFPLPLADHLAHEIACLRYLLGEVTEVRTLQAQDQHSGSRCICLRFESGVLGTLMLSDLDGNGDDSPCYQDEDLCVITGSEGSLSLPDMTLRRYGLRQSGEDWSPFTSSQLDVKRRDPLMEQLRHFCRVVRGEQEAMLDMAWAIRNLRVVEALLVACRTGEPEPVASQRNKGEMLNWLRSTAAPMAAVSW</sequence>
<dbReference type="RefSeq" id="WP_283175420.1">
    <property type="nucleotide sequence ID" value="NZ_JAPNOA010000059.1"/>
</dbReference>
<dbReference type="InterPro" id="IPR055170">
    <property type="entry name" value="GFO_IDH_MocA-like_dom"/>
</dbReference>
<feature type="domain" description="GFO/IDH/MocA-like oxidoreductase" evidence="2">
    <location>
        <begin position="125"/>
        <end position="248"/>
    </location>
</feature>
<dbReference type="AlphaFoldDB" id="A0A9X3EGM5"/>
<reference evidence="3" key="1">
    <citation type="submission" date="2022-11" db="EMBL/GenBank/DDBJ databases">
        <title>Parathalassolutuus dongxingensis gen. nov., sp. nov., a novel member of family Oceanospirillaceae isolated from a coastal shrimp pond in Guangxi, China.</title>
        <authorList>
            <person name="Chen H."/>
        </authorList>
    </citation>
    <scope>NUCLEOTIDE SEQUENCE</scope>
    <source>
        <strain evidence="3">G-43</strain>
    </source>
</reference>
<dbReference type="InterPro" id="IPR051450">
    <property type="entry name" value="Gfo/Idh/MocA_Oxidoreductases"/>
</dbReference>
<name>A0A9X3EGM5_9GAMM</name>
<gene>
    <name evidence="3" type="ORF">OUO13_18725</name>
</gene>
<evidence type="ECO:0000259" key="1">
    <source>
        <dbReference type="Pfam" id="PF01408"/>
    </source>
</evidence>
<dbReference type="SUPFAM" id="SSF55347">
    <property type="entry name" value="Glyceraldehyde-3-phosphate dehydrogenase-like, C-terminal domain"/>
    <property type="match status" value="1"/>
</dbReference>
<dbReference type="SUPFAM" id="SSF51735">
    <property type="entry name" value="NAD(P)-binding Rossmann-fold domains"/>
    <property type="match status" value="1"/>
</dbReference>
<accession>A0A9X3EGM5</accession>
<dbReference type="EMBL" id="JAPNOA010000059">
    <property type="protein sequence ID" value="MCY0967217.1"/>
    <property type="molecule type" value="Genomic_DNA"/>
</dbReference>
<keyword evidence="4" id="KW-1185">Reference proteome</keyword>
<proteinExistence type="predicted"/>
<dbReference type="InterPro" id="IPR000683">
    <property type="entry name" value="Gfo/Idh/MocA-like_OxRdtase_N"/>
</dbReference>